<evidence type="ECO:0000256" key="1">
    <source>
        <dbReference type="ARBA" id="ARBA00004141"/>
    </source>
</evidence>
<gene>
    <name evidence="6" type="ORF">TW81_02730</name>
</gene>
<dbReference type="Proteomes" id="UP000033673">
    <property type="component" value="Unassembled WGS sequence"/>
</dbReference>
<keyword evidence="3 5" id="KW-1133">Transmembrane helix</keyword>
<dbReference type="PANTHER" id="PTHR42770">
    <property type="entry name" value="AMINO ACID TRANSPORTER-RELATED"/>
    <property type="match status" value="1"/>
</dbReference>
<dbReference type="Gene3D" id="1.20.1740.10">
    <property type="entry name" value="Amino acid/polyamine transporter I"/>
    <property type="match status" value="1"/>
</dbReference>
<comment type="subcellular location">
    <subcellularLocation>
        <location evidence="1">Membrane</location>
        <topology evidence="1">Multi-pass membrane protein</topology>
    </subcellularLocation>
</comment>
<dbReference type="PATRIC" id="fig|579748.3.peg.568"/>
<evidence type="ECO:0000256" key="2">
    <source>
        <dbReference type="ARBA" id="ARBA00022692"/>
    </source>
</evidence>
<dbReference type="PANTHER" id="PTHR42770:SF4">
    <property type="entry name" value="ARGININE_ORNITHINE ANTIPORTER-RELATED"/>
    <property type="match status" value="1"/>
</dbReference>
<organism evidence="6 7">
    <name type="scientific">Vibrio galatheae</name>
    <dbReference type="NCBI Taxonomy" id="579748"/>
    <lineage>
        <taxon>Bacteria</taxon>
        <taxon>Pseudomonadati</taxon>
        <taxon>Pseudomonadota</taxon>
        <taxon>Gammaproteobacteria</taxon>
        <taxon>Vibrionales</taxon>
        <taxon>Vibrionaceae</taxon>
        <taxon>Vibrio</taxon>
    </lineage>
</organism>
<dbReference type="OrthoDB" id="3185104at2"/>
<keyword evidence="2 5" id="KW-0812">Transmembrane</keyword>
<evidence type="ECO:0000313" key="6">
    <source>
        <dbReference type="EMBL" id="KJY84922.1"/>
    </source>
</evidence>
<evidence type="ECO:0000313" key="7">
    <source>
        <dbReference type="Proteomes" id="UP000033673"/>
    </source>
</evidence>
<dbReference type="InterPro" id="IPR050367">
    <property type="entry name" value="APC_superfamily"/>
</dbReference>
<evidence type="ECO:0000256" key="4">
    <source>
        <dbReference type="ARBA" id="ARBA00023136"/>
    </source>
</evidence>
<dbReference type="EMBL" id="JXXV01000006">
    <property type="protein sequence ID" value="KJY84922.1"/>
    <property type="molecule type" value="Genomic_DNA"/>
</dbReference>
<keyword evidence="7" id="KW-1185">Reference proteome</keyword>
<protein>
    <recommendedName>
        <fullName evidence="8">Arginine:ornithine antiporter</fullName>
    </recommendedName>
</protein>
<feature type="transmembrane region" description="Helical" evidence="5">
    <location>
        <begin position="37"/>
        <end position="57"/>
    </location>
</feature>
<dbReference type="STRING" id="579748.TW81_02730"/>
<sequence length="59" mass="6029">MDKKLGLSSLTAIVICSMIGAGVFSLPQNMASVASPAAAIIGWTITGVGMIFLALSFQK</sequence>
<evidence type="ECO:0000256" key="5">
    <source>
        <dbReference type="SAM" id="Phobius"/>
    </source>
</evidence>
<keyword evidence="4 5" id="KW-0472">Membrane</keyword>
<reference evidence="6 7" key="1">
    <citation type="journal article" date="2015" name="BMC Genomics">
        <title>Genome mining reveals unlocked bioactive potential of marine Gram-negative bacteria.</title>
        <authorList>
            <person name="Machado H."/>
            <person name="Sonnenschein E.C."/>
            <person name="Melchiorsen J."/>
            <person name="Gram L."/>
        </authorList>
    </citation>
    <scope>NUCLEOTIDE SEQUENCE [LARGE SCALE GENOMIC DNA]</scope>
    <source>
        <strain evidence="6 7">S2757</strain>
    </source>
</reference>
<comment type="caution">
    <text evidence="6">The sequence shown here is derived from an EMBL/GenBank/DDBJ whole genome shotgun (WGS) entry which is preliminary data.</text>
</comment>
<proteinExistence type="predicted"/>
<evidence type="ECO:0000256" key="3">
    <source>
        <dbReference type="ARBA" id="ARBA00022989"/>
    </source>
</evidence>
<evidence type="ECO:0008006" key="8">
    <source>
        <dbReference type="Google" id="ProtNLM"/>
    </source>
</evidence>
<dbReference type="AlphaFoldDB" id="A0A0F4NP93"/>
<name>A0A0F4NP93_9VIBR</name>
<accession>A0A0F4NP93</accession>
<dbReference type="GO" id="GO:0016020">
    <property type="term" value="C:membrane"/>
    <property type="evidence" value="ECO:0007669"/>
    <property type="project" value="UniProtKB-SubCell"/>
</dbReference>